<gene>
    <name evidence="1" type="ORF">M5X19_06130</name>
</gene>
<protein>
    <submittedName>
        <fullName evidence="1">Uncharacterized protein</fullName>
    </submittedName>
</protein>
<evidence type="ECO:0000313" key="2">
    <source>
        <dbReference type="Proteomes" id="UP001527099"/>
    </source>
</evidence>
<organism evidence="1 2">
    <name type="scientific">Paenibacillus alginolyticus</name>
    <dbReference type="NCBI Taxonomy" id="59839"/>
    <lineage>
        <taxon>Bacteria</taxon>
        <taxon>Bacillati</taxon>
        <taxon>Bacillota</taxon>
        <taxon>Bacilli</taxon>
        <taxon>Bacillales</taxon>
        <taxon>Paenibacillaceae</taxon>
        <taxon>Paenibacillus</taxon>
    </lineage>
</organism>
<dbReference type="RefSeq" id="WP_029197915.1">
    <property type="nucleotide sequence ID" value="NZ_JAMDMW010000077.1"/>
</dbReference>
<keyword evidence="2" id="KW-1185">Reference proteome</keyword>
<name>A0ABT4G8I5_9BACL</name>
<proteinExistence type="predicted"/>
<accession>A0ABT4G8I5</accession>
<evidence type="ECO:0000313" key="1">
    <source>
        <dbReference type="EMBL" id="MCY9692490.1"/>
    </source>
</evidence>
<reference evidence="1 2" key="1">
    <citation type="submission" date="2022-05" db="EMBL/GenBank/DDBJ databases">
        <title>Genome Sequencing of Bee-Associated Microbes.</title>
        <authorList>
            <person name="Dunlap C."/>
        </authorList>
    </citation>
    <scope>NUCLEOTIDE SEQUENCE [LARGE SCALE GENOMIC DNA]</scope>
    <source>
        <strain evidence="1 2">NRRL B-14421</strain>
    </source>
</reference>
<dbReference type="Proteomes" id="UP001527099">
    <property type="component" value="Unassembled WGS sequence"/>
</dbReference>
<sequence length="99" mass="12145">MKQTPLMRYDYYPWRVKNYDDWARQAADLGGGMIEFERATHLEQLYSDEKIYTAKDHEKNIQWLRDLEYELEHVWTFRQRSVARMESLVDDYKQYVGIT</sequence>
<comment type="caution">
    <text evidence="1">The sequence shown here is derived from an EMBL/GenBank/DDBJ whole genome shotgun (WGS) entry which is preliminary data.</text>
</comment>
<dbReference type="EMBL" id="JAMDMX010000014">
    <property type="protein sequence ID" value="MCY9692490.1"/>
    <property type="molecule type" value="Genomic_DNA"/>
</dbReference>